<accession>A0ABM9HA08</accession>
<dbReference type="RefSeq" id="WP_282009931.1">
    <property type="nucleotide sequence ID" value="NZ_OX336137.1"/>
</dbReference>
<reference evidence="2 3" key="1">
    <citation type="submission" date="2022-09" db="EMBL/GenBank/DDBJ databases">
        <authorList>
            <person name="Kop L."/>
        </authorList>
    </citation>
    <scope>NUCLEOTIDE SEQUENCE [LARGE SCALE GENOMIC DNA]</scope>
    <source>
        <strain evidence="2 3">347</strain>
    </source>
</reference>
<sequence>MEAFSKEDLPALKHLSEEAGWDQTTSDWEAILETGYVCGPRDRSGTPTACGALFDYGPALCALGMLLVTSSQQKKGVGKKIMEHLLDRREPKGKPVMLVAGSRVKEFYEKLGFREVERIHKLQAPPKTAPPVSTFSLQQSIQPIQEQDLVPILSVDQQVLGANRSDMLRTRCRQSAQTLRITNPHGTLLGYGMGFAEAEDAQLFIGPLIAFNRFSALDLISAMMNAHNGGPVRIDVSSRREDLVQTLMDAGFQELDTQPVMVKDAPSLPGKRDHLFALASQAWG</sequence>
<evidence type="ECO:0000259" key="1">
    <source>
        <dbReference type="PROSITE" id="PS51186"/>
    </source>
</evidence>
<proteinExistence type="predicted"/>
<dbReference type="Pfam" id="PF18014">
    <property type="entry name" value="Acetyltransf_18"/>
    <property type="match status" value="1"/>
</dbReference>
<dbReference type="PANTHER" id="PTHR47237">
    <property type="entry name" value="SLL0310 PROTEIN"/>
    <property type="match status" value="1"/>
</dbReference>
<dbReference type="InterPro" id="IPR052729">
    <property type="entry name" value="Acyl/Acetyltrans_Enzymes"/>
</dbReference>
<organism evidence="2 3">
    <name type="scientific">Nitrospina watsonii</name>
    <dbReference type="NCBI Taxonomy" id="1323948"/>
    <lineage>
        <taxon>Bacteria</taxon>
        <taxon>Pseudomonadati</taxon>
        <taxon>Nitrospinota/Tectimicrobiota group</taxon>
        <taxon>Nitrospinota</taxon>
        <taxon>Nitrospinia</taxon>
        <taxon>Nitrospinales</taxon>
        <taxon>Nitrospinaceae</taxon>
        <taxon>Nitrospina</taxon>
    </lineage>
</organism>
<dbReference type="PANTHER" id="PTHR47237:SF2">
    <property type="entry name" value="BLL4206 PROTEIN"/>
    <property type="match status" value="1"/>
</dbReference>
<dbReference type="InterPro" id="IPR041496">
    <property type="entry name" value="YitH/HolE_GNAT"/>
</dbReference>
<dbReference type="Gene3D" id="3.40.630.30">
    <property type="match status" value="1"/>
</dbReference>
<keyword evidence="3" id="KW-1185">Reference proteome</keyword>
<name>A0ABM9HA08_9BACT</name>
<dbReference type="PROSITE" id="PS51186">
    <property type="entry name" value="GNAT"/>
    <property type="match status" value="1"/>
</dbReference>
<dbReference type="SUPFAM" id="SSF55729">
    <property type="entry name" value="Acyl-CoA N-acyltransferases (Nat)"/>
    <property type="match status" value="1"/>
</dbReference>
<dbReference type="InterPro" id="IPR016181">
    <property type="entry name" value="Acyl_CoA_acyltransferase"/>
</dbReference>
<protein>
    <submittedName>
        <fullName evidence="2">N-acetyltransferase domain-containing protein</fullName>
    </submittedName>
</protein>
<dbReference type="CDD" id="cd04301">
    <property type="entry name" value="NAT_SF"/>
    <property type="match status" value="1"/>
</dbReference>
<dbReference type="EMBL" id="OX336137">
    <property type="protein sequence ID" value="CAI2716951.1"/>
    <property type="molecule type" value="Genomic_DNA"/>
</dbReference>
<evidence type="ECO:0000313" key="3">
    <source>
        <dbReference type="Proteomes" id="UP001157733"/>
    </source>
</evidence>
<dbReference type="Pfam" id="PF13673">
    <property type="entry name" value="Acetyltransf_10"/>
    <property type="match status" value="1"/>
</dbReference>
<dbReference type="Gene3D" id="3.40.630.90">
    <property type="match status" value="1"/>
</dbReference>
<dbReference type="Proteomes" id="UP001157733">
    <property type="component" value="Chromosome"/>
</dbReference>
<feature type="domain" description="N-acetyltransferase" evidence="1">
    <location>
        <begin position="1"/>
        <end position="142"/>
    </location>
</feature>
<gene>
    <name evidence="2" type="ORF">NSPWAT_0091</name>
</gene>
<evidence type="ECO:0000313" key="2">
    <source>
        <dbReference type="EMBL" id="CAI2716951.1"/>
    </source>
</evidence>
<dbReference type="InterPro" id="IPR000182">
    <property type="entry name" value="GNAT_dom"/>
</dbReference>